<accession>A0AAW2JPL4</accession>
<name>A0AAW2JPL4_9LAMI</name>
<evidence type="ECO:0000313" key="1">
    <source>
        <dbReference type="EMBL" id="KAL0295508.1"/>
    </source>
</evidence>
<reference evidence="1" key="2">
    <citation type="journal article" date="2024" name="Plant">
        <title>Genomic evolution and insights into agronomic trait innovations of Sesamum species.</title>
        <authorList>
            <person name="Miao H."/>
            <person name="Wang L."/>
            <person name="Qu L."/>
            <person name="Liu H."/>
            <person name="Sun Y."/>
            <person name="Le M."/>
            <person name="Wang Q."/>
            <person name="Wei S."/>
            <person name="Zheng Y."/>
            <person name="Lin W."/>
            <person name="Duan Y."/>
            <person name="Cao H."/>
            <person name="Xiong S."/>
            <person name="Wang X."/>
            <person name="Wei L."/>
            <person name="Li C."/>
            <person name="Ma Q."/>
            <person name="Ju M."/>
            <person name="Zhao R."/>
            <person name="Li G."/>
            <person name="Mu C."/>
            <person name="Tian Q."/>
            <person name="Mei H."/>
            <person name="Zhang T."/>
            <person name="Gao T."/>
            <person name="Zhang H."/>
        </authorList>
    </citation>
    <scope>NUCLEOTIDE SEQUENCE</scope>
    <source>
        <strain evidence="1">G01</strain>
    </source>
</reference>
<sequence>MLYGKDDINLEYYKFCEDARYKLMREQDHHPKKSSYVVLRYVLLTPCLQRLYASREIAEHMTWHATHQTKEGSMCHPSDAEAWKRFDRTYPVLQKPHK</sequence>
<protein>
    <submittedName>
        <fullName evidence="1">Uncharacterized protein</fullName>
    </submittedName>
</protein>
<proteinExistence type="predicted"/>
<dbReference type="EMBL" id="JACGWK010000688">
    <property type="protein sequence ID" value="KAL0295508.1"/>
    <property type="molecule type" value="Genomic_DNA"/>
</dbReference>
<reference evidence="1" key="1">
    <citation type="submission" date="2020-06" db="EMBL/GenBank/DDBJ databases">
        <authorList>
            <person name="Li T."/>
            <person name="Hu X."/>
            <person name="Zhang T."/>
            <person name="Song X."/>
            <person name="Zhang H."/>
            <person name="Dai N."/>
            <person name="Sheng W."/>
            <person name="Hou X."/>
            <person name="Wei L."/>
        </authorList>
    </citation>
    <scope>NUCLEOTIDE SEQUENCE</scope>
    <source>
        <strain evidence="1">G01</strain>
        <tissue evidence="1">Leaf</tissue>
    </source>
</reference>
<organism evidence="1">
    <name type="scientific">Sesamum angustifolium</name>
    <dbReference type="NCBI Taxonomy" id="2727405"/>
    <lineage>
        <taxon>Eukaryota</taxon>
        <taxon>Viridiplantae</taxon>
        <taxon>Streptophyta</taxon>
        <taxon>Embryophyta</taxon>
        <taxon>Tracheophyta</taxon>
        <taxon>Spermatophyta</taxon>
        <taxon>Magnoliopsida</taxon>
        <taxon>eudicotyledons</taxon>
        <taxon>Gunneridae</taxon>
        <taxon>Pentapetalae</taxon>
        <taxon>asterids</taxon>
        <taxon>lamiids</taxon>
        <taxon>Lamiales</taxon>
        <taxon>Pedaliaceae</taxon>
        <taxon>Sesamum</taxon>
    </lineage>
</organism>
<dbReference type="PANTHER" id="PTHR10775">
    <property type="entry name" value="OS08G0208400 PROTEIN"/>
    <property type="match status" value="1"/>
</dbReference>
<comment type="caution">
    <text evidence="1">The sequence shown here is derived from an EMBL/GenBank/DDBJ whole genome shotgun (WGS) entry which is preliminary data.</text>
</comment>
<dbReference type="AlphaFoldDB" id="A0AAW2JPL4"/>
<dbReference type="PANTHER" id="PTHR10775:SF182">
    <property type="entry name" value="TRANSPOSON, EN_SPM-LIKE, TRANSPOSASE-ASSOCIATED DOMAIN PROTEIN-RELATED"/>
    <property type="match status" value="1"/>
</dbReference>
<gene>
    <name evidence="1" type="ORF">Sangu_2507900</name>
</gene>